<dbReference type="EMBL" id="BPLR01016778">
    <property type="protein sequence ID" value="GIY86312.1"/>
    <property type="molecule type" value="Genomic_DNA"/>
</dbReference>
<keyword evidence="2" id="KW-1185">Reference proteome</keyword>
<sequence>MQKKFTPEQASNVSTIPELYSKNLILAYFHQRTMDAASELFSTSLSGILYTKEEKKGNSIPLFRKEFRRKKHDIPP</sequence>
<organism evidence="1 2">
    <name type="scientific">Caerostris extrusa</name>
    <name type="common">Bark spider</name>
    <name type="synonym">Caerostris bankana</name>
    <dbReference type="NCBI Taxonomy" id="172846"/>
    <lineage>
        <taxon>Eukaryota</taxon>
        <taxon>Metazoa</taxon>
        <taxon>Ecdysozoa</taxon>
        <taxon>Arthropoda</taxon>
        <taxon>Chelicerata</taxon>
        <taxon>Arachnida</taxon>
        <taxon>Araneae</taxon>
        <taxon>Araneomorphae</taxon>
        <taxon>Entelegynae</taxon>
        <taxon>Araneoidea</taxon>
        <taxon>Araneidae</taxon>
        <taxon>Caerostris</taxon>
    </lineage>
</organism>
<dbReference type="AlphaFoldDB" id="A0AAV4WUY4"/>
<proteinExistence type="predicted"/>
<evidence type="ECO:0008006" key="3">
    <source>
        <dbReference type="Google" id="ProtNLM"/>
    </source>
</evidence>
<name>A0AAV4WUY4_CAEEX</name>
<evidence type="ECO:0000313" key="2">
    <source>
        <dbReference type="Proteomes" id="UP001054945"/>
    </source>
</evidence>
<evidence type="ECO:0000313" key="1">
    <source>
        <dbReference type="EMBL" id="GIY86312.1"/>
    </source>
</evidence>
<accession>A0AAV4WUY4</accession>
<comment type="caution">
    <text evidence="1">The sequence shown here is derived from an EMBL/GenBank/DDBJ whole genome shotgun (WGS) entry which is preliminary data.</text>
</comment>
<reference evidence="1 2" key="1">
    <citation type="submission" date="2021-06" db="EMBL/GenBank/DDBJ databases">
        <title>Caerostris extrusa draft genome.</title>
        <authorList>
            <person name="Kono N."/>
            <person name="Arakawa K."/>
        </authorList>
    </citation>
    <scope>NUCLEOTIDE SEQUENCE [LARGE SCALE GENOMIC DNA]</scope>
</reference>
<dbReference type="Proteomes" id="UP001054945">
    <property type="component" value="Unassembled WGS sequence"/>
</dbReference>
<protein>
    <recommendedName>
        <fullName evidence="3">Transposase</fullName>
    </recommendedName>
</protein>
<gene>
    <name evidence="1" type="ORF">CEXT_435571</name>
</gene>